<feature type="compositionally biased region" description="Basic and acidic residues" evidence="1">
    <location>
        <begin position="510"/>
        <end position="521"/>
    </location>
</feature>
<name>G2QLK4_THET4</name>
<dbReference type="OMA" id="HSRDHRN"/>
<feature type="compositionally biased region" description="Basic and acidic residues" evidence="1">
    <location>
        <begin position="10"/>
        <end position="24"/>
    </location>
</feature>
<dbReference type="RefSeq" id="XP_003666079.1">
    <property type="nucleotide sequence ID" value="XM_003666031.1"/>
</dbReference>
<feature type="compositionally biased region" description="Basic residues" evidence="1">
    <location>
        <begin position="629"/>
        <end position="661"/>
    </location>
</feature>
<feature type="compositionally biased region" description="Pro residues" evidence="1">
    <location>
        <begin position="414"/>
        <end position="423"/>
    </location>
</feature>
<feature type="compositionally biased region" description="Basic residues" evidence="1">
    <location>
        <begin position="233"/>
        <end position="248"/>
    </location>
</feature>
<dbReference type="VEuPathDB" id="FungiDB:MYCTH_2310477"/>
<dbReference type="KEGG" id="mtm:MYCTH_2310477"/>
<feature type="compositionally biased region" description="Pro residues" evidence="1">
    <location>
        <begin position="55"/>
        <end position="72"/>
    </location>
</feature>
<reference evidence="2 3" key="1">
    <citation type="journal article" date="2011" name="Nat. Biotechnol.">
        <title>Comparative genomic analysis of the thermophilic biomass-degrading fungi Myceliophthora thermophila and Thielavia terrestris.</title>
        <authorList>
            <person name="Berka R.M."/>
            <person name="Grigoriev I.V."/>
            <person name="Otillar R."/>
            <person name="Salamov A."/>
            <person name="Grimwood J."/>
            <person name="Reid I."/>
            <person name="Ishmael N."/>
            <person name="John T."/>
            <person name="Darmond C."/>
            <person name="Moisan M.-C."/>
            <person name="Henrissat B."/>
            <person name="Coutinho P.M."/>
            <person name="Lombard V."/>
            <person name="Natvig D.O."/>
            <person name="Lindquist E."/>
            <person name="Schmutz J."/>
            <person name="Lucas S."/>
            <person name="Harris P."/>
            <person name="Powlowski J."/>
            <person name="Bellemare A."/>
            <person name="Taylor D."/>
            <person name="Butler G."/>
            <person name="de Vries R.P."/>
            <person name="Allijn I.E."/>
            <person name="van den Brink J."/>
            <person name="Ushinsky S."/>
            <person name="Storms R."/>
            <person name="Powell A.J."/>
            <person name="Paulsen I.T."/>
            <person name="Elbourne L.D.H."/>
            <person name="Baker S.E."/>
            <person name="Magnuson J."/>
            <person name="LaBoissiere S."/>
            <person name="Clutterbuck A.J."/>
            <person name="Martinez D."/>
            <person name="Wogulis M."/>
            <person name="de Leon A.L."/>
            <person name="Rey M.W."/>
            <person name="Tsang A."/>
        </authorList>
    </citation>
    <scope>NUCLEOTIDE SEQUENCE [LARGE SCALE GENOMIC DNA]</scope>
    <source>
        <strain evidence="3">ATCC 42464 / BCRC 31852 / DSM 1799</strain>
    </source>
</reference>
<dbReference type="OrthoDB" id="3550095at2759"/>
<dbReference type="eggNOG" id="ENOG502SDVN">
    <property type="taxonomic scope" value="Eukaryota"/>
</dbReference>
<sequence length="718" mass="80941">MSRGLQRWQQHKEHGNNERRGSSRDKKKGPIVIHYPPPPPPLSHIAPGAPYGPSAAPPFPPGAPPAPPPPPSQSYQQPNYPPNPYVGGYQPPPPPAQYGQYPAPPPPPPPSYTPQPQYGQPAYPPSYPQAPGYYPPGAAPPSAPPPPSYPPGTYPPHQSGQPPPPPPSTPYPPHYPTPPPPGPYHFAPGQPPPYGPPAPTGHQYSPPPSWSSAHAGPSPPSSRSANQTPLGSHRGRSLKSHGSKKSHQHREQNRHGHEKHGKGKSRNERRGHQASRDEQQTKTDDSRSKPEGNEPKVQDNEEQAGEGSLEDTSGWDPRLKEEFKQAFPDIKTKPADPVGIPLPLEYTDEPTIPPAYNATCVKSEFFREDNQKDFGRSIREHPSWATLKNDPVFRHYQGMVMRCFPGSEHEYPSYDPPDAPPSPSSIKMPPRFRFDRSAIRTKQDRPEGHPADNHDDHIRPQSPPDRRRRDSGRDWYDGDGRRPRKRSFDAGYDRDNGEPDPKRARRWSLHRRDWSREDHGRANVARRRSPSPPRCNLEGDPWSPRAGDTNFRASNDRRYHEVHKTTKYSPPRDERISYSDRRHDSGYQSGHSIEKDTARYQDGEWRRRSSDRSYQRRTSPSRGRDRSRSRSRGRSQRRSHSRSHSRGRYRSLSRGHSRGRSRASTPSRSDRNRSESPLTALEADLLGLARDSSEPETKPVAKKPVKRVQVAAAFGRRW</sequence>
<dbReference type="STRING" id="573729.G2QLK4"/>
<dbReference type="Proteomes" id="UP000007322">
    <property type="component" value="Chromosome 6"/>
</dbReference>
<dbReference type="InParanoid" id="G2QLK4"/>
<feature type="compositionally biased region" description="Pro residues" evidence="1">
    <location>
        <begin position="79"/>
        <end position="113"/>
    </location>
</feature>
<feature type="compositionally biased region" description="Basic and acidic residues" evidence="1">
    <location>
        <begin position="554"/>
        <end position="585"/>
    </location>
</feature>
<dbReference type="AlphaFoldDB" id="G2QLK4"/>
<dbReference type="EMBL" id="CP003007">
    <property type="protein sequence ID" value="AEO60834.1"/>
    <property type="molecule type" value="Genomic_DNA"/>
</dbReference>
<feature type="region of interest" description="Disordered" evidence="1">
    <location>
        <begin position="410"/>
        <end position="703"/>
    </location>
</feature>
<feature type="compositionally biased region" description="Basic and acidic residues" evidence="1">
    <location>
        <begin position="432"/>
        <end position="502"/>
    </location>
</feature>
<gene>
    <name evidence="2" type="ORF">MYCTH_2310477</name>
</gene>
<accession>G2QLK4</accession>
<keyword evidence="3" id="KW-1185">Reference proteome</keyword>
<proteinExistence type="predicted"/>
<dbReference type="GeneID" id="11514138"/>
<protein>
    <submittedName>
        <fullName evidence="2">Uncharacterized protein</fullName>
    </submittedName>
</protein>
<feature type="compositionally biased region" description="Pro residues" evidence="1">
    <location>
        <begin position="161"/>
        <end position="209"/>
    </location>
</feature>
<feature type="compositionally biased region" description="Basic and acidic residues" evidence="1">
    <location>
        <begin position="317"/>
        <end position="334"/>
    </location>
</feature>
<feature type="compositionally biased region" description="Basic and acidic residues" evidence="1">
    <location>
        <begin position="265"/>
        <end position="299"/>
    </location>
</feature>
<evidence type="ECO:0000313" key="3">
    <source>
        <dbReference type="Proteomes" id="UP000007322"/>
    </source>
</evidence>
<feature type="compositionally biased region" description="Low complexity" evidence="1">
    <location>
        <begin position="210"/>
        <end position="225"/>
    </location>
</feature>
<feature type="compositionally biased region" description="Pro residues" evidence="1">
    <location>
        <begin position="122"/>
        <end position="154"/>
    </location>
</feature>
<dbReference type="HOGENOM" id="CLU_014951_0_0_1"/>
<evidence type="ECO:0000256" key="1">
    <source>
        <dbReference type="SAM" id="MobiDB-lite"/>
    </source>
</evidence>
<feature type="region of interest" description="Disordered" evidence="1">
    <location>
        <begin position="1"/>
        <end position="353"/>
    </location>
</feature>
<feature type="compositionally biased region" description="Basic and acidic residues" evidence="1">
    <location>
        <begin position="592"/>
        <end position="614"/>
    </location>
</feature>
<organism evidence="2 3">
    <name type="scientific">Thermothelomyces thermophilus (strain ATCC 42464 / BCRC 31852 / DSM 1799)</name>
    <name type="common">Sporotrichum thermophile</name>
    <dbReference type="NCBI Taxonomy" id="573729"/>
    <lineage>
        <taxon>Eukaryota</taxon>
        <taxon>Fungi</taxon>
        <taxon>Dikarya</taxon>
        <taxon>Ascomycota</taxon>
        <taxon>Pezizomycotina</taxon>
        <taxon>Sordariomycetes</taxon>
        <taxon>Sordariomycetidae</taxon>
        <taxon>Sordariales</taxon>
        <taxon>Chaetomiaceae</taxon>
        <taxon>Thermothelomyces</taxon>
    </lineage>
</organism>
<evidence type="ECO:0000313" key="2">
    <source>
        <dbReference type="EMBL" id="AEO60834.1"/>
    </source>
</evidence>